<dbReference type="GO" id="GO:0000976">
    <property type="term" value="F:transcription cis-regulatory region binding"/>
    <property type="evidence" value="ECO:0007669"/>
    <property type="project" value="TreeGrafter"/>
</dbReference>
<dbReference type="RefSeq" id="WP_004552181.1">
    <property type="nucleotide sequence ID" value="NC_017832.1"/>
</dbReference>
<dbReference type="GO" id="GO:0003700">
    <property type="term" value="F:DNA-binding transcription factor activity"/>
    <property type="evidence" value="ECO:0007669"/>
    <property type="project" value="TreeGrafter"/>
</dbReference>
<dbReference type="PROSITE" id="PS50932">
    <property type="entry name" value="HTH_LACI_2"/>
    <property type="match status" value="1"/>
</dbReference>
<dbReference type="SUPFAM" id="SSF53822">
    <property type="entry name" value="Periplasmic binding protein-like I"/>
    <property type="match status" value="1"/>
</dbReference>
<dbReference type="InterPro" id="IPR046335">
    <property type="entry name" value="LacI/GalR-like_sensor"/>
</dbReference>
<dbReference type="SUPFAM" id="SSF47413">
    <property type="entry name" value="lambda repressor-like DNA-binding domains"/>
    <property type="match status" value="1"/>
</dbReference>
<evidence type="ECO:0000256" key="3">
    <source>
        <dbReference type="ARBA" id="ARBA00023163"/>
    </source>
</evidence>
<feature type="domain" description="HTH lacI-type" evidence="4">
    <location>
        <begin position="36"/>
        <end position="92"/>
    </location>
</feature>
<sequence>MRASILKRVSIAQDSFSFRICSGPNSNQEQSPVSRITSIQVAQLAGVSRTTVSFVLNGITGMGISEETRNRVLAAARKLGYVPNAMARSLASGSTKTIALLMPYGDHIHVDVDAYLPRFLAGLSAACHATGYKVILEPVKESHRPGAFLDLVNSGRIDGLVVLNPRKLDDGHLHELAHKGFPLVVFGSNLTETKSMCAIGIDNRSAAQRATEHLLHLGHERIAHIGFASDDYQVVRDRLDGFRLAMETRGLDVRPEWIAFADYSAQSGYEAMRKMLAQPSRMTALFAGNDTVAFGAMAAIRDVGLRVPDDLAVVGYDDIPLAAFATPPLTTVRTEPFKEGNDAAATLLGLIAGNPVDGLHSRGLAPLIVRQSCGASGPNIEKPN</sequence>
<dbReference type="PANTHER" id="PTHR30146:SF109">
    <property type="entry name" value="HTH-TYPE TRANSCRIPTIONAL REGULATOR GALS"/>
    <property type="match status" value="1"/>
</dbReference>
<dbReference type="Gene3D" id="1.10.260.40">
    <property type="entry name" value="lambda repressor-like DNA-binding domains"/>
    <property type="match status" value="1"/>
</dbReference>
<name>A0A0H3HX50_BURP2</name>
<dbReference type="CDD" id="cd06267">
    <property type="entry name" value="PBP1_LacI_sugar_binding-like"/>
    <property type="match status" value="1"/>
</dbReference>
<reference evidence="5 6" key="1">
    <citation type="journal article" date="2012" name="PLoS ONE">
        <title>Evolution of Burkholderia pseudomallei in recurrent melioidosis.</title>
        <authorList>
            <person name="Hayden H.S."/>
            <person name="Lim R."/>
            <person name="Brittnacher M.J."/>
            <person name="Sims E.H."/>
            <person name="Ramage E.R."/>
            <person name="Fong C."/>
            <person name="Wu Z."/>
            <person name="Crist E."/>
            <person name="Chang J."/>
            <person name="Zhou Y."/>
            <person name="Radey M."/>
            <person name="Rohmer L."/>
            <person name="Haugen E."/>
            <person name="Gillett W."/>
            <person name="Wuthiekanun V."/>
            <person name="Peacock S.J."/>
            <person name="Kaul R."/>
            <person name="Miller S.I."/>
            <person name="Manoil C."/>
            <person name="Jacobs M.A."/>
        </authorList>
    </citation>
    <scope>NUCLEOTIDE SEQUENCE [LARGE SCALE GENOMIC DNA]</scope>
    <source>
        <strain evidence="5 6">1026b</strain>
    </source>
</reference>
<dbReference type="EMBL" id="CP002834">
    <property type="protein sequence ID" value="AFI70450.1"/>
    <property type="molecule type" value="Genomic_DNA"/>
</dbReference>
<dbReference type="Proteomes" id="UP000010087">
    <property type="component" value="Chromosome 2"/>
</dbReference>
<dbReference type="Pfam" id="PF13377">
    <property type="entry name" value="Peripla_BP_3"/>
    <property type="match status" value="1"/>
</dbReference>
<dbReference type="InterPro" id="IPR000843">
    <property type="entry name" value="HTH_LacI"/>
</dbReference>
<protein>
    <submittedName>
        <fullName evidence="5">LacI family regulatory protein</fullName>
    </submittedName>
</protein>
<evidence type="ECO:0000313" key="5">
    <source>
        <dbReference type="EMBL" id="AFI70450.1"/>
    </source>
</evidence>
<keyword evidence="2" id="KW-0238">DNA-binding</keyword>
<evidence type="ECO:0000313" key="6">
    <source>
        <dbReference type="Proteomes" id="UP000010087"/>
    </source>
</evidence>
<evidence type="ECO:0000256" key="1">
    <source>
        <dbReference type="ARBA" id="ARBA00023015"/>
    </source>
</evidence>
<evidence type="ECO:0000256" key="2">
    <source>
        <dbReference type="ARBA" id="ARBA00023125"/>
    </source>
</evidence>
<dbReference type="PATRIC" id="fig|884204.3.peg.6718"/>
<organism evidence="5 6">
    <name type="scientific">Burkholderia pseudomallei (strain 1026b)</name>
    <dbReference type="NCBI Taxonomy" id="884204"/>
    <lineage>
        <taxon>Bacteria</taxon>
        <taxon>Pseudomonadati</taxon>
        <taxon>Pseudomonadota</taxon>
        <taxon>Betaproteobacteria</taxon>
        <taxon>Burkholderiales</taxon>
        <taxon>Burkholderiaceae</taxon>
        <taxon>Burkholderia</taxon>
        <taxon>pseudomallei group</taxon>
    </lineage>
</organism>
<dbReference type="AlphaFoldDB" id="A0A0H3HX50"/>
<evidence type="ECO:0000259" key="4">
    <source>
        <dbReference type="PROSITE" id="PS50932"/>
    </source>
</evidence>
<proteinExistence type="predicted"/>
<dbReference type="InterPro" id="IPR028082">
    <property type="entry name" value="Peripla_BP_I"/>
</dbReference>
<dbReference type="SMART" id="SM00354">
    <property type="entry name" value="HTH_LACI"/>
    <property type="match status" value="1"/>
</dbReference>
<gene>
    <name evidence="5" type="ordered locus">BP1026B_II2234</name>
</gene>
<dbReference type="InterPro" id="IPR010982">
    <property type="entry name" value="Lambda_DNA-bd_dom_sf"/>
</dbReference>
<keyword evidence="3" id="KW-0804">Transcription</keyword>
<dbReference type="PANTHER" id="PTHR30146">
    <property type="entry name" value="LACI-RELATED TRANSCRIPTIONAL REPRESSOR"/>
    <property type="match status" value="1"/>
</dbReference>
<accession>A0A0H3HX50</accession>
<dbReference type="Gene3D" id="3.40.50.2300">
    <property type="match status" value="2"/>
</dbReference>
<dbReference type="KEGG" id="bpz:BP1026B_II2234"/>
<dbReference type="Pfam" id="PF00356">
    <property type="entry name" value="LacI"/>
    <property type="match status" value="1"/>
</dbReference>
<dbReference type="CDD" id="cd01392">
    <property type="entry name" value="HTH_LacI"/>
    <property type="match status" value="1"/>
</dbReference>
<keyword evidence="1" id="KW-0805">Transcription regulation</keyword>